<evidence type="ECO:0000256" key="1">
    <source>
        <dbReference type="SAM" id="MobiDB-lite"/>
    </source>
</evidence>
<dbReference type="PANTHER" id="PTHR36986">
    <property type="entry name" value="UPF0643 PROTEIN PB2B2.08"/>
    <property type="match status" value="1"/>
</dbReference>
<reference evidence="2 3" key="1">
    <citation type="submission" date="2015-02" db="EMBL/GenBank/DDBJ databases">
        <title>Draft Genome Sequences of Two Closely-Related Aflatoxigenic Aspergillus Species Obtained from the Cote d'Ivoire.</title>
        <authorList>
            <person name="Moore G.G."/>
            <person name="Beltz S.B."/>
            <person name="Mack B.M."/>
        </authorList>
    </citation>
    <scope>NUCLEOTIDE SEQUENCE [LARGE SCALE GENOMIC DNA]</scope>
    <source>
        <strain evidence="2 3">SRRC1468</strain>
    </source>
</reference>
<dbReference type="EMBL" id="JZBS01003505">
    <property type="protein sequence ID" value="KKK14697.1"/>
    <property type="molecule type" value="Genomic_DNA"/>
</dbReference>
<sequence>MTAAAAAAAAAAPVPVPQAINENILEEDEKVSIPGCFPDSTTILVSPSRKPNTTTTTTTNSNSNTSHKKPLIQASPYPEPDHLLDLTTLDRQPRLLAKALTTLTNTRADYATAPYAESFNWDTVFQTLQDLANSDPDPEPETEPETETAPPKKANWTPQSFYVVVFRSVLRETADLDLLYRLDFESHREAVESGGLLKYWFGVRNERRENLATCIWRSRHDARVGGTGPWHKKARGAARELYEGIEFTTLELVVGGSVGEWELRDWVEHAV</sequence>
<dbReference type="PANTHER" id="PTHR36986:SF1">
    <property type="entry name" value="UPF0643 PROTEIN PB2B2.08"/>
    <property type="match status" value="1"/>
</dbReference>
<feature type="compositionally biased region" description="Low complexity" evidence="1">
    <location>
        <begin position="52"/>
        <end position="65"/>
    </location>
</feature>
<dbReference type="STRING" id="308745.A0A0F8WU09"/>
<name>A0A0F8WU09_9EURO</name>
<evidence type="ECO:0000313" key="3">
    <source>
        <dbReference type="Proteomes" id="UP000034291"/>
    </source>
</evidence>
<dbReference type="OrthoDB" id="2140489at2759"/>
<organism evidence="2 3">
    <name type="scientific">Aspergillus rambellii</name>
    <dbReference type="NCBI Taxonomy" id="308745"/>
    <lineage>
        <taxon>Eukaryota</taxon>
        <taxon>Fungi</taxon>
        <taxon>Dikarya</taxon>
        <taxon>Ascomycota</taxon>
        <taxon>Pezizomycotina</taxon>
        <taxon>Eurotiomycetes</taxon>
        <taxon>Eurotiomycetidae</taxon>
        <taxon>Eurotiales</taxon>
        <taxon>Aspergillaceae</taxon>
        <taxon>Aspergillus</taxon>
        <taxon>Aspergillus subgen. Nidulantes</taxon>
    </lineage>
</organism>
<accession>A0A0F8WU09</accession>
<dbReference type="AlphaFoldDB" id="A0A0F8WU09"/>
<feature type="region of interest" description="Disordered" evidence="1">
    <location>
        <begin position="42"/>
        <end position="76"/>
    </location>
</feature>
<evidence type="ECO:0000313" key="2">
    <source>
        <dbReference type="EMBL" id="KKK14697.1"/>
    </source>
</evidence>
<keyword evidence="3" id="KW-1185">Reference proteome</keyword>
<feature type="compositionally biased region" description="Polar residues" evidence="1">
    <location>
        <begin position="42"/>
        <end position="51"/>
    </location>
</feature>
<feature type="compositionally biased region" description="Acidic residues" evidence="1">
    <location>
        <begin position="136"/>
        <end position="146"/>
    </location>
</feature>
<feature type="region of interest" description="Disordered" evidence="1">
    <location>
        <begin position="131"/>
        <end position="154"/>
    </location>
</feature>
<gene>
    <name evidence="2" type="ORF">ARAM_005583</name>
</gene>
<proteinExistence type="predicted"/>
<dbReference type="Proteomes" id="UP000034291">
    <property type="component" value="Unassembled WGS sequence"/>
</dbReference>
<comment type="caution">
    <text evidence="2">The sequence shown here is derived from an EMBL/GenBank/DDBJ whole genome shotgun (WGS) entry which is preliminary data.</text>
</comment>
<protein>
    <submittedName>
        <fullName evidence="2">Uncharacterized protein</fullName>
    </submittedName>
</protein>